<keyword evidence="3" id="KW-1185">Reference proteome</keyword>
<accession>A0ABW0C3D8</accession>
<dbReference type="RefSeq" id="WP_417281666.1">
    <property type="nucleotide sequence ID" value="NZ_JBHSLA010000001.1"/>
</dbReference>
<name>A0ABW0C3D8_9FLAO</name>
<proteinExistence type="predicted"/>
<dbReference type="InterPro" id="IPR058512">
    <property type="entry name" value="DUF8199"/>
</dbReference>
<dbReference type="Pfam" id="PF26622">
    <property type="entry name" value="DUF8199"/>
    <property type="match status" value="1"/>
</dbReference>
<evidence type="ECO:0000313" key="2">
    <source>
        <dbReference type="EMBL" id="MFC5194727.1"/>
    </source>
</evidence>
<reference evidence="3" key="1">
    <citation type="journal article" date="2019" name="Int. J. Syst. Evol. Microbiol.">
        <title>The Global Catalogue of Microorganisms (GCM) 10K type strain sequencing project: providing services to taxonomists for standard genome sequencing and annotation.</title>
        <authorList>
            <consortium name="The Broad Institute Genomics Platform"/>
            <consortium name="The Broad Institute Genome Sequencing Center for Infectious Disease"/>
            <person name="Wu L."/>
            <person name="Ma J."/>
        </authorList>
    </citation>
    <scope>NUCLEOTIDE SEQUENCE [LARGE SCALE GENOMIC DNA]</scope>
    <source>
        <strain evidence="3">JCM 17978</strain>
    </source>
</reference>
<keyword evidence="1" id="KW-0732">Signal</keyword>
<dbReference type="EMBL" id="JBHSLA010000001">
    <property type="protein sequence ID" value="MFC5194727.1"/>
    <property type="molecule type" value="Genomic_DNA"/>
</dbReference>
<feature type="signal peptide" evidence="1">
    <location>
        <begin position="1"/>
        <end position="26"/>
    </location>
</feature>
<comment type="caution">
    <text evidence="2">The sequence shown here is derived from an EMBL/GenBank/DDBJ whole genome shotgun (WGS) entry which is preliminary data.</text>
</comment>
<gene>
    <name evidence="2" type="ORF">ACFPH8_05245</name>
</gene>
<evidence type="ECO:0000256" key="1">
    <source>
        <dbReference type="SAM" id="SignalP"/>
    </source>
</evidence>
<organism evidence="2 3">
    <name type="scientific">Bizionia hallyeonensis</name>
    <dbReference type="NCBI Taxonomy" id="1123757"/>
    <lineage>
        <taxon>Bacteria</taxon>
        <taxon>Pseudomonadati</taxon>
        <taxon>Bacteroidota</taxon>
        <taxon>Flavobacteriia</taxon>
        <taxon>Flavobacteriales</taxon>
        <taxon>Flavobacteriaceae</taxon>
        <taxon>Bizionia</taxon>
    </lineage>
</organism>
<evidence type="ECO:0000313" key="3">
    <source>
        <dbReference type="Proteomes" id="UP001596162"/>
    </source>
</evidence>
<dbReference type="InterPro" id="IPR058060">
    <property type="entry name" value="HYC_CC_PP"/>
</dbReference>
<dbReference type="Proteomes" id="UP001596162">
    <property type="component" value="Unassembled WGS sequence"/>
</dbReference>
<protein>
    <recommendedName>
        <fullName evidence="4">Secreted protein</fullName>
    </recommendedName>
</protein>
<sequence>MIKTFIYKTFSASMALLVLFSTVSFTVEKHFCGDVLIDAAVFDTAEKCTSDSYELKAAMDCCKDTIGVIKGQDELSVKTFNDLDFDQQLFIATYAHTYLNLFEGLPQLVIPHENYSPPNLIFDIQILDQVFII</sequence>
<feature type="chain" id="PRO_5046163850" description="Secreted protein" evidence="1">
    <location>
        <begin position="27"/>
        <end position="133"/>
    </location>
</feature>
<dbReference type="NCBIfam" id="NF047658">
    <property type="entry name" value="HYC_CC_PP"/>
    <property type="match status" value="1"/>
</dbReference>
<evidence type="ECO:0008006" key="4">
    <source>
        <dbReference type="Google" id="ProtNLM"/>
    </source>
</evidence>